<dbReference type="SUPFAM" id="SSF56112">
    <property type="entry name" value="Protein kinase-like (PK-like)"/>
    <property type="match status" value="1"/>
</dbReference>
<dbReference type="Gene3D" id="1.10.510.10">
    <property type="entry name" value="Transferase(Phosphotransferase) domain 1"/>
    <property type="match status" value="1"/>
</dbReference>
<name>A0A2K3E8E3_CHLRE</name>
<evidence type="ECO:0008006" key="3">
    <source>
        <dbReference type="Google" id="ProtNLM"/>
    </source>
</evidence>
<evidence type="ECO:0000313" key="1">
    <source>
        <dbReference type="EMBL" id="PNW89049.1"/>
    </source>
</evidence>
<sequence>MSGRGGGEPDDPLASGATSALMSSAAAAAAAARPASAAVGSGAALSSSSRQLAGGGGSTGGVRGWHAVQMHVGGTVTHIAPEAFKKGARIDASVDVFAFGIIMVRARGGEALAVAAVQLEGIGAPPGVYWSVRS</sequence>
<dbReference type="KEGG" id="cre:CHLRE_01g055477v5"/>
<dbReference type="InParanoid" id="A0A2K3E8E3"/>
<evidence type="ECO:0000313" key="2">
    <source>
        <dbReference type="Proteomes" id="UP000006906"/>
    </source>
</evidence>
<dbReference type="InterPro" id="IPR011009">
    <property type="entry name" value="Kinase-like_dom_sf"/>
</dbReference>
<dbReference type="AlphaFoldDB" id="A0A2K3E8E3"/>
<proteinExistence type="predicted"/>
<keyword evidence="2" id="KW-1185">Reference proteome</keyword>
<organism evidence="1 2">
    <name type="scientific">Chlamydomonas reinhardtii</name>
    <name type="common">Chlamydomonas smithii</name>
    <dbReference type="NCBI Taxonomy" id="3055"/>
    <lineage>
        <taxon>Eukaryota</taxon>
        <taxon>Viridiplantae</taxon>
        <taxon>Chlorophyta</taxon>
        <taxon>core chlorophytes</taxon>
        <taxon>Chlorophyceae</taxon>
        <taxon>CS clade</taxon>
        <taxon>Chlamydomonadales</taxon>
        <taxon>Chlamydomonadaceae</taxon>
        <taxon>Chlamydomonas</taxon>
    </lineage>
</organism>
<reference evidence="1 2" key="1">
    <citation type="journal article" date="2007" name="Science">
        <title>The Chlamydomonas genome reveals the evolution of key animal and plant functions.</title>
        <authorList>
            <person name="Merchant S.S."/>
            <person name="Prochnik S.E."/>
            <person name="Vallon O."/>
            <person name="Harris E.H."/>
            <person name="Karpowicz S.J."/>
            <person name="Witman G.B."/>
            <person name="Terry A."/>
            <person name="Salamov A."/>
            <person name="Fritz-Laylin L.K."/>
            <person name="Marechal-Drouard L."/>
            <person name="Marshall W.F."/>
            <person name="Qu L.H."/>
            <person name="Nelson D.R."/>
            <person name="Sanderfoot A.A."/>
            <person name="Spalding M.H."/>
            <person name="Kapitonov V.V."/>
            <person name="Ren Q."/>
            <person name="Ferris P."/>
            <person name="Lindquist E."/>
            <person name="Shapiro H."/>
            <person name="Lucas S.M."/>
            <person name="Grimwood J."/>
            <person name="Schmutz J."/>
            <person name="Cardol P."/>
            <person name="Cerutti H."/>
            <person name="Chanfreau G."/>
            <person name="Chen C.L."/>
            <person name="Cognat V."/>
            <person name="Croft M.T."/>
            <person name="Dent R."/>
            <person name="Dutcher S."/>
            <person name="Fernandez E."/>
            <person name="Fukuzawa H."/>
            <person name="Gonzalez-Ballester D."/>
            <person name="Gonzalez-Halphen D."/>
            <person name="Hallmann A."/>
            <person name="Hanikenne M."/>
            <person name="Hippler M."/>
            <person name="Inwood W."/>
            <person name="Jabbari K."/>
            <person name="Kalanon M."/>
            <person name="Kuras R."/>
            <person name="Lefebvre P.A."/>
            <person name="Lemaire S.D."/>
            <person name="Lobanov A.V."/>
            <person name="Lohr M."/>
            <person name="Manuell A."/>
            <person name="Meier I."/>
            <person name="Mets L."/>
            <person name="Mittag M."/>
            <person name="Mittelmeier T."/>
            <person name="Moroney J.V."/>
            <person name="Moseley J."/>
            <person name="Napoli C."/>
            <person name="Nedelcu A.M."/>
            <person name="Niyogi K."/>
            <person name="Novoselov S.V."/>
            <person name="Paulsen I.T."/>
            <person name="Pazour G."/>
            <person name="Purton S."/>
            <person name="Ral J.P."/>
            <person name="Riano-Pachon D.M."/>
            <person name="Riekhof W."/>
            <person name="Rymarquis L."/>
            <person name="Schroda M."/>
            <person name="Stern D."/>
            <person name="Umen J."/>
            <person name="Willows R."/>
            <person name="Wilson N."/>
            <person name="Zimmer S.L."/>
            <person name="Allmer J."/>
            <person name="Balk J."/>
            <person name="Bisova K."/>
            <person name="Chen C.J."/>
            <person name="Elias M."/>
            <person name="Gendler K."/>
            <person name="Hauser C."/>
            <person name="Lamb M.R."/>
            <person name="Ledford H."/>
            <person name="Long J.C."/>
            <person name="Minagawa J."/>
            <person name="Page M.D."/>
            <person name="Pan J."/>
            <person name="Pootakham W."/>
            <person name="Roje S."/>
            <person name="Rose A."/>
            <person name="Stahlberg E."/>
            <person name="Terauchi A.M."/>
            <person name="Yang P."/>
            <person name="Ball S."/>
            <person name="Bowler C."/>
            <person name="Dieckmann C.L."/>
            <person name="Gladyshev V.N."/>
            <person name="Green P."/>
            <person name="Jorgensen R."/>
            <person name="Mayfield S."/>
            <person name="Mueller-Roeber B."/>
            <person name="Rajamani S."/>
            <person name="Sayre R.T."/>
            <person name="Brokstein P."/>
            <person name="Dubchak I."/>
            <person name="Goodstein D."/>
            <person name="Hornick L."/>
            <person name="Huang Y.W."/>
            <person name="Jhaveri J."/>
            <person name="Luo Y."/>
            <person name="Martinez D."/>
            <person name="Ngau W.C."/>
            <person name="Otillar B."/>
            <person name="Poliakov A."/>
            <person name="Porter A."/>
            <person name="Szajkowski L."/>
            <person name="Werner G."/>
            <person name="Zhou K."/>
            <person name="Grigoriev I.V."/>
            <person name="Rokhsar D.S."/>
            <person name="Grossman A.R."/>
        </authorList>
    </citation>
    <scope>NUCLEOTIDE SEQUENCE [LARGE SCALE GENOMIC DNA]</scope>
    <source>
        <strain evidence="2">CC-503</strain>
    </source>
</reference>
<dbReference type="GeneID" id="66052197"/>
<dbReference type="EMBL" id="CM008962">
    <property type="protein sequence ID" value="PNW89049.1"/>
    <property type="molecule type" value="Genomic_DNA"/>
</dbReference>
<accession>A0A2K3E8E3</accession>
<protein>
    <recommendedName>
        <fullName evidence="3">Protein kinase domain-containing protein</fullName>
    </recommendedName>
</protein>
<dbReference type="RefSeq" id="XP_042928967.1">
    <property type="nucleotide sequence ID" value="XM_043059053.1"/>
</dbReference>
<dbReference type="Proteomes" id="UP000006906">
    <property type="component" value="Chromosome 1"/>
</dbReference>
<dbReference type="OrthoDB" id="4062651at2759"/>
<dbReference type="Gramene" id="PNW89049">
    <property type="protein sequence ID" value="PNW89049"/>
    <property type="gene ID" value="CHLRE_01g055477v5"/>
</dbReference>
<gene>
    <name evidence="1" type="ORF">CHLRE_01g055477v5</name>
</gene>